<feature type="compositionally biased region" description="Basic and acidic residues" evidence="1">
    <location>
        <begin position="1"/>
        <end position="11"/>
    </location>
</feature>
<evidence type="ECO:0000313" key="2">
    <source>
        <dbReference type="EMBL" id="KAG1789922.1"/>
    </source>
</evidence>
<comment type="caution">
    <text evidence="2">The sequence shown here is derived from an EMBL/GenBank/DDBJ whole genome shotgun (WGS) entry which is preliminary data.</text>
</comment>
<accession>A0A9P7AHX3</accession>
<evidence type="ECO:0000256" key="1">
    <source>
        <dbReference type="SAM" id="MobiDB-lite"/>
    </source>
</evidence>
<proteinExistence type="predicted"/>
<feature type="region of interest" description="Disordered" evidence="1">
    <location>
        <begin position="151"/>
        <end position="183"/>
    </location>
</feature>
<sequence>MSSKGPTREALNRIINQGHAGLSQRERRERRPSERALYQAEEEQVREVRRQPKSNSSRKKSDLARDDGTQFTTEDINLFSAPAVDGSLKARFSKIPPREKRSENFGHRTVHLKGLGSKYRGLLEDHNRQRPSHGWQEDGLSKESGFINKTTTNARRSQLQAPVKRDQWQVPVNSPKSPLHRLTAGRVQELVELRHARSSLNNTLDEKDNGDEDQNAYDDEALADGHENDTQVFVSHDNEAADDDEVECLSDNKYSLKHSRSTSLEESDGTRYHKRARHDDQPSPHQRDQRLPRKVRDSKGRVAAHDYEDAVQ</sequence>
<keyword evidence="3" id="KW-1185">Reference proteome</keyword>
<dbReference type="GeneID" id="64600866"/>
<dbReference type="AlphaFoldDB" id="A0A9P7AHX3"/>
<feature type="region of interest" description="Disordered" evidence="1">
    <location>
        <begin position="201"/>
        <end position="312"/>
    </location>
</feature>
<dbReference type="RefSeq" id="XP_041156928.1">
    <property type="nucleotide sequence ID" value="XM_041307102.1"/>
</dbReference>
<dbReference type="EMBL" id="JABBWE010000054">
    <property type="protein sequence ID" value="KAG1789922.1"/>
    <property type="molecule type" value="Genomic_DNA"/>
</dbReference>
<feature type="compositionally biased region" description="Basic and acidic residues" evidence="1">
    <location>
        <begin position="277"/>
        <end position="312"/>
    </location>
</feature>
<gene>
    <name evidence="2" type="ORF">HD556DRAFT_1446498</name>
</gene>
<feature type="compositionally biased region" description="Basic and acidic residues" evidence="1">
    <location>
        <begin position="24"/>
        <end position="34"/>
    </location>
</feature>
<feature type="compositionally biased region" description="Polar residues" evidence="1">
    <location>
        <begin position="151"/>
        <end position="160"/>
    </location>
</feature>
<feature type="compositionally biased region" description="Basic and acidic residues" evidence="1">
    <location>
        <begin position="59"/>
        <end position="68"/>
    </location>
</feature>
<organism evidence="2 3">
    <name type="scientific">Suillus plorans</name>
    <dbReference type="NCBI Taxonomy" id="116603"/>
    <lineage>
        <taxon>Eukaryota</taxon>
        <taxon>Fungi</taxon>
        <taxon>Dikarya</taxon>
        <taxon>Basidiomycota</taxon>
        <taxon>Agaricomycotina</taxon>
        <taxon>Agaricomycetes</taxon>
        <taxon>Agaricomycetidae</taxon>
        <taxon>Boletales</taxon>
        <taxon>Suillineae</taxon>
        <taxon>Suillaceae</taxon>
        <taxon>Suillus</taxon>
    </lineage>
</organism>
<name>A0A9P7AHX3_9AGAM</name>
<evidence type="ECO:0000313" key="3">
    <source>
        <dbReference type="Proteomes" id="UP000719766"/>
    </source>
</evidence>
<feature type="region of interest" description="Disordered" evidence="1">
    <location>
        <begin position="1"/>
        <end position="74"/>
    </location>
</feature>
<reference evidence="2" key="1">
    <citation type="journal article" date="2020" name="New Phytol.">
        <title>Comparative genomics reveals dynamic genome evolution in host specialist ectomycorrhizal fungi.</title>
        <authorList>
            <person name="Lofgren L.A."/>
            <person name="Nguyen N.H."/>
            <person name="Vilgalys R."/>
            <person name="Ruytinx J."/>
            <person name="Liao H.L."/>
            <person name="Branco S."/>
            <person name="Kuo A."/>
            <person name="LaButti K."/>
            <person name="Lipzen A."/>
            <person name="Andreopoulos W."/>
            <person name="Pangilinan J."/>
            <person name="Riley R."/>
            <person name="Hundley H."/>
            <person name="Na H."/>
            <person name="Barry K."/>
            <person name="Grigoriev I.V."/>
            <person name="Stajich J.E."/>
            <person name="Kennedy P.G."/>
        </authorList>
    </citation>
    <scope>NUCLEOTIDE SEQUENCE</scope>
    <source>
        <strain evidence="2">S12</strain>
    </source>
</reference>
<protein>
    <submittedName>
        <fullName evidence="2">Uncharacterized protein</fullName>
    </submittedName>
</protein>
<feature type="compositionally biased region" description="Acidic residues" evidence="1">
    <location>
        <begin position="208"/>
        <end position="222"/>
    </location>
</feature>
<dbReference type="Proteomes" id="UP000719766">
    <property type="component" value="Unassembled WGS sequence"/>
</dbReference>